<dbReference type="GO" id="GO:0006355">
    <property type="term" value="P:regulation of DNA-templated transcription"/>
    <property type="evidence" value="ECO:0007669"/>
    <property type="project" value="InterPro"/>
</dbReference>
<protein>
    <recommendedName>
        <fullName evidence="8">DNA-binding response regulator</fullName>
    </recommendedName>
</protein>
<dbReference type="SUPFAM" id="SSF46894">
    <property type="entry name" value="C-terminal effector domain of the bipartite response regulators"/>
    <property type="match status" value="1"/>
</dbReference>
<feature type="modified residue" description="4-aspartylphosphate" evidence="3">
    <location>
        <position position="58"/>
    </location>
</feature>
<evidence type="ECO:0000259" key="5">
    <source>
        <dbReference type="PROSITE" id="PS50110"/>
    </source>
</evidence>
<dbReference type="GO" id="GO:0000160">
    <property type="term" value="P:phosphorelay signal transduction system"/>
    <property type="evidence" value="ECO:0007669"/>
    <property type="project" value="InterPro"/>
</dbReference>
<dbReference type="PROSITE" id="PS50110">
    <property type="entry name" value="RESPONSE_REGULATORY"/>
    <property type="match status" value="1"/>
</dbReference>
<feature type="domain" description="Response regulatory" evidence="5">
    <location>
        <begin position="4"/>
        <end position="123"/>
    </location>
</feature>
<gene>
    <name evidence="6" type="ORF">BXP70_04345</name>
</gene>
<dbReference type="InterPro" id="IPR001789">
    <property type="entry name" value="Sig_transdc_resp-reg_receiver"/>
</dbReference>
<organism evidence="6 7">
    <name type="scientific">Hymenobacter crusticola</name>
    <dbReference type="NCBI Taxonomy" id="1770526"/>
    <lineage>
        <taxon>Bacteria</taxon>
        <taxon>Pseudomonadati</taxon>
        <taxon>Bacteroidota</taxon>
        <taxon>Cytophagia</taxon>
        <taxon>Cytophagales</taxon>
        <taxon>Hymenobacteraceae</taxon>
        <taxon>Hymenobacter</taxon>
    </lineage>
</organism>
<dbReference type="EMBL" id="MTSE01000002">
    <property type="protein sequence ID" value="OUJ75255.1"/>
    <property type="molecule type" value="Genomic_DNA"/>
</dbReference>
<sequence>MPARLLILDDHRMLTQSLATSLDEEPDLVVTEQFSDSQALLSWLTTAGSSPADILLLDLHLPGIDGLSLLPRLRQQHPELRILVFSMATTPKLIEQLIVAGAVGFVPKSADMAELVAAIRRVREGHTVFPKQTRATSAQLPVNGADPLLKLQRLSNREREIVKLVCEGLTTREIAERLFLAELTVSTHRRNIMHKLELNNVAALVQFAIDHGL</sequence>
<dbReference type="PANTHER" id="PTHR43214">
    <property type="entry name" value="TWO-COMPONENT RESPONSE REGULATOR"/>
    <property type="match status" value="1"/>
</dbReference>
<dbReference type="GO" id="GO:0003677">
    <property type="term" value="F:DNA binding"/>
    <property type="evidence" value="ECO:0007669"/>
    <property type="project" value="UniProtKB-KW"/>
</dbReference>
<dbReference type="CDD" id="cd06170">
    <property type="entry name" value="LuxR_C_like"/>
    <property type="match status" value="1"/>
</dbReference>
<evidence type="ECO:0008006" key="8">
    <source>
        <dbReference type="Google" id="ProtNLM"/>
    </source>
</evidence>
<dbReference type="InterPro" id="IPR039420">
    <property type="entry name" value="WalR-like"/>
</dbReference>
<dbReference type="AlphaFoldDB" id="A0A243WHH4"/>
<dbReference type="PROSITE" id="PS00622">
    <property type="entry name" value="HTH_LUXR_1"/>
    <property type="match status" value="1"/>
</dbReference>
<dbReference type="RefSeq" id="WP_086592798.1">
    <property type="nucleotide sequence ID" value="NZ_MTSE01000002.1"/>
</dbReference>
<name>A0A243WHH4_9BACT</name>
<evidence type="ECO:0000259" key="4">
    <source>
        <dbReference type="PROSITE" id="PS50043"/>
    </source>
</evidence>
<dbReference type="SUPFAM" id="SSF52172">
    <property type="entry name" value="CheY-like"/>
    <property type="match status" value="1"/>
</dbReference>
<feature type="domain" description="HTH luxR-type" evidence="4">
    <location>
        <begin position="147"/>
        <end position="212"/>
    </location>
</feature>
<dbReference type="Proteomes" id="UP000194873">
    <property type="component" value="Unassembled WGS sequence"/>
</dbReference>
<dbReference type="PROSITE" id="PS50043">
    <property type="entry name" value="HTH_LUXR_2"/>
    <property type="match status" value="1"/>
</dbReference>
<evidence type="ECO:0000313" key="6">
    <source>
        <dbReference type="EMBL" id="OUJ75255.1"/>
    </source>
</evidence>
<dbReference type="Pfam" id="PF00072">
    <property type="entry name" value="Response_reg"/>
    <property type="match status" value="1"/>
</dbReference>
<evidence type="ECO:0000256" key="1">
    <source>
        <dbReference type="ARBA" id="ARBA00022553"/>
    </source>
</evidence>
<dbReference type="InterPro" id="IPR000792">
    <property type="entry name" value="Tscrpt_reg_LuxR_C"/>
</dbReference>
<evidence type="ECO:0000256" key="2">
    <source>
        <dbReference type="ARBA" id="ARBA00023125"/>
    </source>
</evidence>
<dbReference type="InterPro" id="IPR011006">
    <property type="entry name" value="CheY-like_superfamily"/>
</dbReference>
<dbReference type="PANTHER" id="PTHR43214:SF17">
    <property type="entry name" value="TRANSCRIPTIONAL REGULATORY PROTEIN RCSB"/>
    <property type="match status" value="1"/>
</dbReference>
<dbReference type="CDD" id="cd17535">
    <property type="entry name" value="REC_NarL-like"/>
    <property type="match status" value="1"/>
</dbReference>
<keyword evidence="2" id="KW-0238">DNA-binding</keyword>
<evidence type="ECO:0000313" key="7">
    <source>
        <dbReference type="Proteomes" id="UP000194873"/>
    </source>
</evidence>
<dbReference type="SMART" id="SM00448">
    <property type="entry name" value="REC"/>
    <property type="match status" value="1"/>
</dbReference>
<keyword evidence="1 3" id="KW-0597">Phosphoprotein</keyword>
<dbReference type="SMART" id="SM00421">
    <property type="entry name" value="HTH_LUXR"/>
    <property type="match status" value="1"/>
</dbReference>
<keyword evidence="7" id="KW-1185">Reference proteome</keyword>
<proteinExistence type="predicted"/>
<accession>A0A243WHH4</accession>
<dbReference type="PRINTS" id="PR00038">
    <property type="entry name" value="HTHLUXR"/>
</dbReference>
<dbReference type="InterPro" id="IPR058245">
    <property type="entry name" value="NreC/VraR/RcsB-like_REC"/>
</dbReference>
<dbReference type="Pfam" id="PF00196">
    <property type="entry name" value="GerE"/>
    <property type="match status" value="1"/>
</dbReference>
<dbReference type="OrthoDB" id="965844at2"/>
<dbReference type="InterPro" id="IPR016032">
    <property type="entry name" value="Sig_transdc_resp-reg_C-effctor"/>
</dbReference>
<comment type="caution">
    <text evidence="6">The sequence shown here is derived from an EMBL/GenBank/DDBJ whole genome shotgun (WGS) entry which is preliminary data.</text>
</comment>
<dbReference type="Gene3D" id="3.40.50.2300">
    <property type="match status" value="1"/>
</dbReference>
<evidence type="ECO:0000256" key="3">
    <source>
        <dbReference type="PROSITE-ProRule" id="PRU00169"/>
    </source>
</evidence>
<reference evidence="6 7" key="1">
    <citation type="submission" date="2017-01" db="EMBL/GenBank/DDBJ databases">
        <title>A new Hymenobacter.</title>
        <authorList>
            <person name="Liang Y."/>
            <person name="Feng F."/>
        </authorList>
    </citation>
    <scope>NUCLEOTIDE SEQUENCE [LARGE SCALE GENOMIC DNA]</scope>
    <source>
        <strain evidence="6">MIMBbqt21</strain>
    </source>
</reference>